<sequence length="365" mass="40017">MTKIKEVISVLEKLAPLAWQESYDNAGLQTGNPKDEVEGVLITLDCTPEVVDEAIANNCNLIIAHHPVIFKPLKRLTGSNHVEQTIIKAIQNNIAIYASHTNLDSVLGGVNSKIADKLGLQKTKILSQKKEALIKLVTFAPKENTEAVLQAMHEAGAGQIGDYKNCSYHASGEGRFLPTAEADPHIGEPGKPEKVEEDRIEVLVPAYLQGKVVDALVAAHPYEEVAYDLYSLKNAYQEVGAGMIGELEEALGLEEFISHLKTTMEISGLKHTVSGPEKIKKVAVCGGAGSFLMSDALKMGADAFVTADLKYHEYFQTEGRLHVFDLGHYESEVFTKEIFYDLILKNFSNFAVCLSKINTNPVRYS</sequence>
<dbReference type="Pfam" id="PF01784">
    <property type="entry name" value="DUF34_NIF3"/>
    <property type="match status" value="1"/>
</dbReference>
<evidence type="ECO:0000313" key="7">
    <source>
        <dbReference type="EMBL" id="KAA9346111.1"/>
    </source>
</evidence>
<feature type="binding site" evidence="6">
    <location>
        <position position="328"/>
    </location>
    <ligand>
        <name>a divalent metal cation</name>
        <dbReference type="ChEBI" id="CHEBI:60240"/>
        <label>1</label>
    </ligand>
</feature>
<dbReference type="AlphaFoldDB" id="A0A5N1J5B7"/>
<evidence type="ECO:0000256" key="5">
    <source>
        <dbReference type="PIRNR" id="PIRNR037489"/>
    </source>
</evidence>
<comment type="caution">
    <text evidence="7">The sequence shown here is derived from an EMBL/GenBank/DDBJ whole genome shotgun (WGS) entry which is preliminary data.</text>
</comment>
<proteinExistence type="inferred from homology"/>
<dbReference type="Proteomes" id="UP000326570">
    <property type="component" value="Unassembled WGS sequence"/>
</dbReference>
<dbReference type="NCBIfam" id="TIGR00486">
    <property type="entry name" value="YbgI_SA1388"/>
    <property type="match status" value="1"/>
</dbReference>
<dbReference type="EMBL" id="VTWT01000001">
    <property type="protein sequence ID" value="KAA9346111.1"/>
    <property type="molecule type" value="Genomic_DNA"/>
</dbReference>
<feature type="binding site" evidence="6">
    <location>
        <position position="104"/>
    </location>
    <ligand>
        <name>a divalent metal cation</name>
        <dbReference type="ChEBI" id="CHEBI:60240"/>
        <label>1</label>
    </ligand>
</feature>
<name>A0A5N1J5B7_9BACT</name>
<dbReference type="InterPro" id="IPR017221">
    <property type="entry name" value="DUF34/NIF3_bac"/>
</dbReference>
<feature type="binding site" evidence="6">
    <location>
        <position position="332"/>
    </location>
    <ligand>
        <name>a divalent metal cation</name>
        <dbReference type="ChEBI" id="CHEBI:60240"/>
        <label>1</label>
    </ligand>
</feature>
<dbReference type="InterPro" id="IPR002678">
    <property type="entry name" value="DUF34/NIF3"/>
</dbReference>
<feature type="binding site" evidence="6">
    <location>
        <position position="66"/>
    </location>
    <ligand>
        <name>a divalent metal cation</name>
        <dbReference type="ChEBI" id="CHEBI:60240"/>
        <label>1</label>
    </ligand>
</feature>
<comment type="subunit">
    <text evidence="2">Homohexamer.</text>
</comment>
<comment type="similarity">
    <text evidence="1 5">Belongs to the GTP cyclohydrolase I type 2/NIF3 family.</text>
</comment>
<accession>A0A5N1J5B7</accession>
<dbReference type="InterPro" id="IPR015867">
    <property type="entry name" value="N-reg_PII/ATP_PRibTrfase_C"/>
</dbReference>
<feature type="binding site" evidence="6">
    <location>
        <position position="65"/>
    </location>
    <ligand>
        <name>a divalent metal cation</name>
        <dbReference type="ChEBI" id="CHEBI:60240"/>
        <label>1</label>
    </ligand>
</feature>
<dbReference type="PANTHER" id="PTHR13799">
    <property type="entry name" value="NGG1 INTERACTING FACTOR 3"/>
    <property type="match status" value="1"/>
</dbReference>
<dbReference type="RefSeq" id="WP_150902254.1">
    <property type="nucleotide sequence ID" value="NZ_VTWT01000001.1"/>
</dbReference>
<dbReference type="PANTHER" id="PTHR13799:SF14">
    <property type="entry name" value="GTP CYCLOHYDROLASE 1 TYPE 2 HOMOLOG"/>
    <property type="match status" value="1"/>
</dbReference>
<dbReference type="GO" id="GO:0005737">
    <property type="term" value="C:cytoplasm"/>
    <property type="evidence" value="ECO:0007669"/>
    <property type="project" value="TreeGrafter"/>
</dbReference>
<dbReference type="PIRSF" id="PIRSF037489">
    <property type="entry name" value="UCP037489_NIF3_YqfO"/>
    <property type="match status" value="1"/>
</dbReference>
<evidence type="ECO:0000256" key="2">
    <source>
        <dbReference type="ARBA" id="ARBA00011643"/>
    </source>
</evidence>
<reference evidence="7 8" key="1">
    <citation type="submission" date="2019-09" db="EMBL/GenBank/DDBJ databases">
        <title>Genome sequence of Adhaeribacter sp. M2.</title>
        <authorList>
            <person name="Srinivasan S."/>
        </authorList>
    </citation>
    <scope>NUCLEOTIDE SEQUENCE [LARGE SCALE GENOMIC DNA]</scope>
    <source>
        <strain evidence="7 8">M2</strain>
    </source>
</reference>
<protein>
    <recommendedName>
        <fullName evidence="3 5">GTP cyclohydrolase 1 type 2 homolog</fullName>
    </recommendedName>
</protein>
<keyword evidence="8" id="KW-1185">Reference proteome</keyword>
<dbReference type="FunFam" id="3.30.70.120:FF:000006">
    <property type="entry name" value="GTP cyclohydrolase 1 type 2 homolog"/>
    <property type="match status" value="1"/>
</dbReference>
<evidence type="ECO:0000256" key="6">
    <source>
        <dbReference type="PIRSR" id="PIRSR602678-1"/>
    </source>
</evidence>
<evidence type="ECO:0000256" key="3">
    <source>
        <dbReference type="ARBA" id="ARBA00022112"/>
    </source>
</evidence>
<dbReference type="GO" id="GO:0046872">
    <property type="term" value="F:metal ion binding"/>
    <property type="evidence" value="ECO:0007669"/>
    <property type="project" value="UniProtKB-UniRule"/>
</dbReference>
<evidence type="ECO:0000256" key="4">
    <source>
        <dbReference type="ARBA" id="ARBA00022723"/>
    </source>
</evidence>
<dbReference type="InterPro" id="IPR036069">
    <property type="entry name" value="DUF34/NIF3_sf"/>
</dbReference>
<gene>
    <name evidence="7" type="ORF">F0P94_03245</name>
</gene>
<evidence type="ECO:0000313" key="8">
    <source>
        <dbReference type="Proteomes" id="UP000326570"/>
    </source>
</evidence>
<dbReference type="Gene3D" id="3.40.1390.30">
    <property type="entry name" value="NIF3 (NGG1p interacting factor 3)-like"/>
    <property type="match status" value="1"/>
</dbReference>
<dbReference type="FunFam" id="3.40.1390.30:FF:000001">
    <property type="entry name" value="GTP cyclohydrolase 1 type 2"/>
    <property type="match status" value="1"/>
</dbReference>
<keyword evidence="4 5" id="KW-0479">Metal-binding</keyword>
<evidence type="ECO:0000256" key="1">
    <source>
        <dbReference type="ARBA" id="ARBA00006964"/>
    </source>
</evidence>
<dbReference type="SUPFAM" id="SSF102705">
    <property type="entry name" value="NIF3 (NGG1p interacting factor 3)-like"/>
    <property type="match status" value="1"/>
</dbReference>
<dbReference type="Gene3D" id="3.30.70.120">
    <property type="match status" value="1"/>
</dbReference>
<organism evidence="7 8">
    <name type="scientific">Adhaeribacter soli</name>
    <dbReference type="NCBI Taxonomy" id="2607655"/>
    <lineage>
        <taxon>Bacteria</taxon>
        <taxon>Pseudomonadati</taxon>
        <taxon>Bacteroidota</taxon>
        <taxon>Cytophagia</taxon>
        <taxon>Cytophagales</taxon>
        <taxon>Hymenobacteraceae</taxon>
        <taxon>Adhaeribacter</taxon>
    </lineage>
</organism>